<dbReference type="Proteomes" id="UP000242474">
    <property type="component" value="Unassembled WGS sequence"/>
</dbReference>
<evidence type="ECO:0000313" key="2">
    <source>
        <dbReference type="Proteomes" id="UP000242474"/>
    </source>
</evidence>
<keyword evidence="2" id="KW-1185">Reference proteome</keyword>
<dbReference type="GO" id="GO:0030681">
    <property type="term" value="C:multimeric ribonuclease P complex"/>
    <property type="evidence" value="ECO:0007669"/>
    <property type="project" value="TreeGrafter"/>
</dbReference>
<name>A0A2G5BB42_COERN</name>
<dbReference type="OrthoDB" id="63112at2759"/>
<dbReference type="GO" id="GO:0001682">
    <property type="term" value="P:tRNA 5'-leader removal"/>
    <property type="evidence" value="ECO:0007669"/>
    <property type="project" value="InterPro"/>
</dbReference>
<dbReference type="GO" id="GO:0000172">
    <property type="term" value="C:ribonuclease MRP complex"/>
    <property type="evidence" value="ECO:0007669"/>
    <property type="project" value="TreeGrafter"/>
</dbReference>
<gene>
    <name evidence="1" type="ORF">COEREDRAFT_81433</name>
</gene>
<protein>
    <submittedName>
        <fullName evidence="1">Uncharacterized protein</fullName>
    </submittedName>
</protein>
<dbReference type="GO" id="GO:0004526">
    <property type="term" value="F:ribonuclease P activity"/>
    <property type="evidence" value="ECO:0007669"/>
    <property type="project" value="TreeGrafter"/>
</dbReference>
<dbReference type="InterPro" id="IPR013893">
    <property type="entry name" value="RNase_P_Rpp40"/>
</dbReference>
<dbReference type="STRING" id="763665.A0A2G5BB42"/>
<accession>A0A2G5BB42</accession>
<evidence type="ECO:0000313" key="1">
    <source>
        <dbReference type="EMBL" id="PIA16220.1"/>
    </source>
</evidence>
<reference evidence="1 2" key="1">
    <citation type="journal article" date="2015" name="Genome Biol. Evol.">
        <title>Phylogenomic analyses indicate that early fungi evolved digesting cell walls of algal ancestors of land plants.</title>
        <authorList>
            <person name="Chang Y."/>
            <person name="Wang S."/>
            <person name="Sekimoto S."/>
            <person name="Aerts A.L."/>
            <person name="Choi C."/>
            <person name="Clum A."/>
            <person name="LaButti K.M."/>
            <person name="Lindquist E.A."/>
            <person name="Yee Ngan C."/>
            <person name="Ohm R.A."/>
            <person name="Salamov A.A."/>
            <person name="Grigoriev I.V."/>
            <person name="Spatafora J.W."/>
            <person name="Berbee M.L."/>
        </authorList>
    </citation>
    <scope>NUCLEOTIDE SEQUENCE [LARGE SCALE GENOMIC DNA]</scope>
    <source>
        <strain evidence="1 2">NRRL 1564</strain>
    </source>
</reference>
<dbReference type="AlphaFoldDB" id="A0A2G5BB42"/>
<dbReference type="EMBL" id="KZ303501">
    <property type="protein sequence ID" value="PIA16220.1"/>
    <property type="molecule type" value="Genomic_DNA"/>
</dbReference>
<dbReference type="PANTHER" id="PTHR15396">
    <property type="entry name" value="RIBONUCLEASE P PROTEIN SUBUNIT P40"/>
    <property type="match status" value="1"/>
</dbReference>
<sequence>MDPTKKYFQRIKSRFDDVLDEPVEFDIGYYDKNTGSSLVFDIPGARTQQTALAVRKIPGALVPCISEKFLKANKQSEDWVEQAQELFEWIGLASNGSQAIIGNVSDPAVCAYSVPEPSIPADLEITTINGLLSPESILSAVEELIIEAQTSKKNFFVCVWGHEDAPISWGNSEHSFLISGENMYAQAYIPQQDRCVTFQACCPWDTFS</sequence>
<dbReference type="PANTHER" id="PTHR15396:SF1">
    <property type="entry name" value="RIBONUCLEASE P PROTEIN SUBUNIT P40"/>
    <property type="match status" value="1"/>
</dbReference>
<dbReference type="Pfam" id="PF08584">
    <property type="entry name" value="Ribonuc_P_40"/>
    <property type="match status" value="1"/>
</dbReference>
<organism evidence="1 2">
    <name type="scientific">Coemansia reversa (strain ATCC 12441 / NRRL 1564)</name>
    <dbReference type="NCBI Taxonomy" id="763665"/>
    <lineage>
        <taxon>Eukaryota</taxon>
        <taxon>Fungi</taxon>
        <taxon>Fungi incertae sedis</taxon>
        <taxon>Zoopagomycota</taxon>
        <taxon>Kickxellomycotina</taxon>
        <taxon>Kickxellomycetes</taxon>
        <taxon>Kickxellales</taxon>
        <taxon>Kickxellaceae</taxon>
        <taxon>Coemansia</taxon>
    </lineage>
</organism>
<proteinExistence type="predicted"/>
<dbReference type="GO" id="GO:0000171">
    <property type="term" value="F:ribonuclease MRP activity"/>
    <property type="evidence" value="ECO:0007669"/>
    <property type="project" value="TreeGrafter"/>
</dbReference>
<dbReference type="GO" id="GO:0000447">
    <property type="term" value="P:endonucleolytic cleavage in ITS1 to separate SSU-rRNA from 5.8S rRNA and LSU-rRNA from tricistronic rRNA transcript (SSU-rRNA, 5.8S rRNA, LSU-rRNA)"/>
    <property type="evidence" value="ECO:0007669"/>
    <property type="project" value="TreeGrafter"/>
</dbReference>